<dbReference type="RefSeq" id="WP_089767094.1">
    <property type="nucleotide sequence ID" value="NZ_FNPB01000005.1"/>
</dbReference>
<sequence>MDTASQTPLSLREVTKQYGSLTAVDAIDLEIEAGEFVVIVGPSGCGKSTTLRMIAGLEDITDGELYFGDELMNDIEPKDRNVAMVFQNYALYPHMSARRNMVFGINAGDDSYSDGEIDERVQDAAETLGITDLLDRMPSQLSGGERQRVALGRALIRDPDVLLLDEPLANLDAKLRTEMRTELDQLHQQFGATTVYVTHNQTEAMTLGDRVVVLQDGEIQQVDSPQTLYDFPQNRFVAEFIGSPTINLLPVSVGADGDDRYIERRDGQGGFRIELDAADETIPDERTEAVFGVRPEDLHLERTATYEHASALSMTVDTTEPLGNSMLVYGTIAGQAAKVQLDAHTSVSVGETLSLVCDPDRIHLFDAETEEVFYHSASAPEGRAAASPTEPVSTSHN</sequence>
<feature type="region of interest" description="Disordered" evidence="11">
    <location>
        <begin position="377"/>
        <end position="397"/>
    </location>
</feature>
<dbReference type="InterPro" id="IPR015855">
    <property type="entry name" value="ABC_transpr_MalK-like"/>
</dbReference>
<dbReference type="Pfam" id="PF08402">
    <property type="entry name" value="TOBE_2"/>
    <property type="match status" value="1"/>
</dbReference>
<dbReference type="PROSITE" id="PS00211">
    <property type="entry name" value="ABC_TRANSPORTER_1"/>
    <property type="match status" value="1"/>
</dbReference>
<evidence type="ECO:0000256" key="1">
    <source>
        <dbReference type="ARBA" id="ARBA00004202"/>
    </source>
</evidence>
<comment type="subcellular location">
    <subcellularLocation>
        <location evidence="1">Cell membrane</location>
        <topology evidence="1">Peripheral membrane protein</topology>
    </subcellularLocation>
</comment>
<dbReference type="GO" id="GO:0140359">
    <property type="term" value="F:ABC-type transporter activity"/>
    <property type="evidence" value="ECO:0007669"/>
    <property type="project" value="InterPro"/>
</dbReference>
<dbReference type="GO" id="GO:0008643">
    <property type="term" value="P:carbohydrate transport"/>
    <property type="evidence" value="ECO:0007669"/>
    <property type="project" value="InterPro"/>
</dbReference>
<dbReference type="InterPro" id="IPR013611">
    <property type="entry name" value="Transp-assoc_OB_typ2"/>
</dbReference>
<feature type="domain" description="ABC transporter" evidence="12">
    <location>
        <begin position="9"/>
        <end position="241"/>
    </location>
</feature>
<dbReference type="Pfam" id="PF00005">
    <property type="entry name" value="ABC_tran"/>
    <property type="match status" value="1"/>
</dbReference>
<dbReference type="FunFam" id="3.40.50.300:FF:000042">
    <property type="entry name" value="Maltose/maltodextrin ABC transporter, ATP-binding protein"/>
    <property type="match status" value="1"/>
</dbReference>
<dbReference type="SUPFAM" id="SSF50331">
    <property type="entry name" value="MOP-like"/>
    <property type="match status" value="1"/>
</dbReference>
<dbReference type="GO" id="GO:0005524">
    <property type="term" value="F:ATP binding"/>
    <property type="evidence" value="ECO:0007669"/>
    <property type="project" value="UniProtKB-KW"/>
</dbReference>
<comment type="function">
    <text evidence="7">Part of the ABC transporter complex XacGHIJK involved in the uptake of xylose and arabinose. Responsible for energy coupling to the transport system.</text>
</comment>
<comment type="catalytic activity">
    <reaction evidence="5">
        <text>D-xylose(out) + ATP + H2O = D-xylose(in) + ADP + phosphate + H(+)</text>
        <dbReference type="Rhea" id="RHEA:29899"/>
        <dbReference type="ChEBI" id="CHEBI:15377"/>
        <dbReference type="ChEBI" id="CHEBI:15378"/>
        <dbReference type="ChEBI" id="CHEBI:30616"/>
        <dbReference type="ChEBI" id="CHEBI:43474"/>
        <dbReference type="ChEBI" id="CHEBI:53455"/>
        <dbReference type="ChEBI" id="CHEBI:456216"/>
        <dbReference type="EC" id="7.5.2.13"/>
    </reaction>
    <physiologicalReaction direction="left-to-right" evidence="5">
        <dbReference type="Rhea" id="RHEA:29900"/>
    </physiologicalReaction>
</comment>
<protein>
    <recommendedName>
        <fullName evidence="10">ABC-type D-xylose/L-arabinose transporter</fullName>
        <ecNumber evidence="10">7.5.2.13</ecNumber>
    </recommendedName>
</protein>
<comment type="subunit">
    <text evidence="9">The complex is composed of two ATP-binding proteins (XacJ and XacK), two transmembrane proteins (XacH and XacI) and a solute-binding protein (XacG).</text>
</comment>
<dbReference type="STRING" id="660517.SAMN04487946_105286"/>
<dbReference type="GO" id="GO:0016887">
    <property type="term" value="F:ATP hydrolysis activity"/>
    <property type="evidence" value="ECO:0007669"/>
    <property type="project" value="InterPro"/>
</dbReference>
<evidence type="ECO:0000256" key="2">
    <source>
        <dbReference type="ARBA" id="ARBA00022448"/>
    </source>
</evidence>
<dbReference type="CDD" id="cd03301">
    <property type="entry name" value="ABC_MalK_N"/>
    <property type="match status" value="1"/>
</dbReference>
<dbReference type="InterPro" id="IPR027417">
    <property type="entry name" value="P-loop_NTPase"/>
</dbReference>
<evidence type="ECO:0000256" key="9">
    <source>
        <dbReference type="ARBA" id="ARBA00065962"/>
    </source>
</evidence>
<proteinExistence type="inferred from homology"/>
<dbReference type="SMART" id="SM00382">
    <property type="entry name" value="AAA"/>
    <property type="match status" value="1"/>
</dbReference>
<evidence type="ECO:0000256" key="6">
    <source>
        <dbReference type="ARBA" id="ARBA00051890"/>
    </source>
</evidence>
<dbReference type="EMBL" id="FNPB01000005">
    <property type="protein sequence ID" value="SDY04982.1"/>
    <property type="molecule type" value="Genomic_DNA"/>
</dbReference>
<dbReference type="OrthoDB" id="18368at2157"/>
<evidence type="ECO:0000259" key="12">
    <source>
        <dbReference type="PROSITE" id="PS50893"/>
    </source>
</evidence>
<keyword evidence="3" id="KW-0547">Nucleotide-binding</keyword>
<comment type="similarity">
    <text evidence="8">Belongs to the ABC transporter superfamily. Carbohydrate uptake transporter-1 (CUT1) (TC 3.A.1.1) family.</text>
</comment>
<evidence type="ECO:0000313" key="13">
    <source>
        <dbReference type="EMBL" id="SDY04982.1"/>
    </source>
</evidence>
<accession>A0A1H3GNS9</accession>
<dbReference type="Gene3D" id="2.40.50.100">
    <property type="match status" value="1"/>
</dbReference>
<dbReference type="PANTHER" id="PTHR43875:SF1">
    <property type="entry name" value="OSMOPROTECTIVE COMPOUNDS UPTAKE ATP-BINDING PROTEIN GGTA"/>
    <property type="match status" value="1"/>
</dbReference>
<dbReference type="InterPro" id="IPR003593">
    <property type="entry name" value="AAA+_ATPase"/>
</dbReference>
<dbReference type="Gene3D" id="3.40.50.300">
    <property type="entry name" value="P-loop containing nucleotide triphosphate hydrolases"/>
    <property type="match status" value="1"/>
</dbReference>
<evidence type="ECO:0000256" key="3">
    <source>
        <dbReference type="ARBA" id="ARBA00022741"/>
    </source>
</evidence>
<dbReference type="Gene3D" id="2.40.50.140">
    <property type="entry name" value="Nucleic acid-binding proteins"/>
    <property type="match status" value="1"/>
</dbReference>
<evidence type="ECO:0000313" key="14">
    <source>
        <dbReference type="Proteomes" id="UP000199170"/>
    </source>
</evidence>
<dbReference type="InterPro" id="IPR047641">
    <property type="entry name" value="ABC_transpr_MalK/UgpC-like"/>
</dbReference>
<dbReference type="Proteomes" id="UP000199170">
    <property type="component" value="Unassembled WGS sequence"/>
</dbReference>
<keyword evidence="2" id="KW-0813">Transport</keyword>
<dbReference type="PANTHER" id="PTHR43875">
    <property type="entry name" value="MALTODEXTRIN IMPORT ATP-BINDING PROTEIN MSMX"/>
    <property type="match status" value="1"/>
</dbReference>
<dbReference type="SUPFAM" id="SSF52540">
    <property type="entry name" value="P-loop containing nucleoside triphosphate hydrolases"/>
    <property type="match status" value="1"/>
</dbReference>
<dbReference type="InterPro" id="IPR008995">
    <property type="entry name" value="Mo/tungstate-bd_C_term_dom"/>
</dbReference>
<evidence type="ECO:0000256" key="11">
    <source>
        <dbReference type="SAM" id="MobiDB-lite"/>
    </source>
</evidence>
<evidence type="ECO:0000256" key="8">
    <source>
        <dbReference type="ARBA" id="ARBA00061029"/>
    </source>
</evidence>
<keyword evidence="4 13" id="KW-0067">ATP-binding</keyword>
<dbReference type="InterPro" id="IPR017871">
    <property type="entry name" value="ABC_transporter-like_CS"/>
</dbReference>
<gene>
    <name evidence="13" type="ORF">SAMN04487946_105286</name>
</gene>
<dbReference type="PROSITE" id="PS50893">
    <property type="entry name" value="ABC_TRANSPORTER_2"/>
    <property type="match status" value="1"/>
</dbReference>
<evidence type="ECO:0000256" key="7">
    <source>
        <dbReference type="ARBA" id="ARBA00053454"/>
    </source>
</evidence>
<comment type="catalytic activity">
    <reaction evidence="6">
        <text>L-arabinose(out) + ATP + H2O = L-arabinose(in) + ADP + phosphate + H(+)</text>
        <dbReference type="Rhea" id="RHEA:30007"/>
        <dbReference type="ChEBI" id="CHEBI:15377"/>
        <dbReference type="ChEBI" id="CHEBI:15378"/>
        <dbReference type="ChEBI" id="CHEBI:17535"/>
        <dbReference type="ChEBI" id="CHEBI:30616"/>
        <dbReference type="ChEBI" id="CHEBI:43474"/>
        <dbReference type="ChEBI" id="CHEBI:456216"/>
        <dbReference type="EC" id="7.5.2.13"/>
    </reaction>
    <physiologicalReaction direction="left-to-right" evidence="6">
        <dbReference type="Rhea" id="RHEA:30008"/>
    </physiologicalReaction>
</comment>
<dbReference type="InterPro" id="IPR003439">
    <property type="entry name" value="ABC_transporter-like_ATP-bd"/>
</dbReference>
<evidence type="ECO:0000256" key="4">
    <source>
        <dbReference type="ARBA" id="ARBA00022840"/>
    </source>
</evidence>
<dbReference type="EC" id="7.5.2.13" evidence="10"/>
<evidence type="ECO:0000256" key="5">
    <source>
        <dbReference type="ARBA" id="ARBA00050355"/>
    </source>
</evidence>
<dbReference type="InterPro" id="IPR012340">
    <property type="entry name" value="NA-bd_OB-fold"/>
</dbReference>
<dbReference type="GO" id="GO:0055052">
    <property type="term" value="C:ATP-binding cassette (ABC) transporter complex, substrate-binding subunit-containing"/>
    <property type="evidence" value="ECO:0007669"/>
    <property type="project" value="TreeGrafter"/>
</dbReference>
<keyword evidence="14" id="KW-1185">Reference proteome</keyword>
<organism evidence="13 14">
    <name type="scientific">Halobellus clavatus</name>
    <dbReference type="NCBI Taxonomy" id="660517"/>
    <lineage>
        <taxon>Archaea</taxon>
        <taxon>Methanobacteriati</taxon>
        <taxon>Methanobacteriota</taxon>
        <taxon>Stenosarchaea group</taxon>
        <taxon>Halobacteria</taxon>
        <taxon>Halobacteriales</taxon>
        <taxon>Haloferacaceae</taxon>
        <taxon>Halobellus</taxon>
    </lineage>
</organism>
<dbReference type="AlphaFoldDB" id="A0A1H3GNS9"/>
<name>A0A1H3GNS9_9EURY</name>
<evidence type="ECO:0000256" key="10">
    <source>
        <dbReference type="ARBA" id="ARBA00066315"/>
    </source>
</evidence>
<reference evidence="14" key="1">
    <citation type="submission" date="2016-10" db="EMBL/GenBank/DDBJ databases">
        <authorList>
            <person name="Varghese N."/>
            <person name="Submissions S."/>
        </authorList>
    </citation>
    <scope>NUCLEOTIDE SEQUENCE [LARGE SCALE GENOMIC DNA]</scope>
    <source>
        <strain evidence="14">CGMCC 1.10118</strain>
    </source>
</reference>